<organism evidence="1 2">
    <name type="scientific">Cercophora newfieldiana</name>
    <dbReference type="NCBI Taxonomy" id="92897"/>
    <lineage>
        <taxon>Eukaryota</taxon>
        <taxon>Fungi</taxon>
        <taxon>Dikarya</taxon>
        <taxon>Ascomycota</taxon>
        <taxon>Pezizomycotina</taxon>
        <taxon>Sordariomycetes</taxon>
        <taxon>Sordariomycetidae</taxon>
        <taxon>Sordariales</taxon>
        <taxon>Lasiosphaeriaceae</taxon>
        <taxon>Cercophora</taxon>
    </lineage>
</organism>
<evidence type="ECO:0000313" key="1">
    <source>
        <dbReference type="EMBL" id="KAK0646370.1"/>
    </source>
</evidence>
<proteinExistence type="predicted"/>
<gene>
    <name evidence="1" type="ORF">B0T16DRAFT_160142</name>
</gene>
<dbReference type="EMBL" id="JAULSV010000004">
    <property type="protein sequence ID" value="KAK0646370.1"/>
    <property type="molecule type" value="Genomic_DNA"/>
</dbReference>
<keyword evidence="2" id="KW-1185">Reference proteome</keyword>
<accession>A0AA40CPL0</accession>
<sequence length="231" mass="25609">MPQRRAVPVPEKKETLRAPREKLEISQRIVLGTVLSGQVQPWSRMCRRSGEARHLKPPLLACLGIRHADLTPRESLPNSGLAGYGHLSEALEAQGGKARCKRGFTPVSSIRSRPRDALPTDLGTQQRALLLHFFDVHHFETDWGMGDLLRSAYHSTRAQFMLSDPTLSCSSPLLVEFADPVSNLEFIRTTDYQCSPGLSGQAKSIKASNSLAVLRFLRCLPHPPSLSQPVR</sequence>
<comment type="caution">
    <text evidence="1">The sequence shown here is derived from an EMBL/GenBank/DDBJ whole genome shotgun (WGS) entry which is preliminary data.</text>
</comment>
<evidence type="ECO:0000313" key="2">
    <source>
        <dbReference type="Proteomes" id="UP001174936"/>
    </source>
</evidence>
<name>A0AA40CPL0_9PEZI</name>
<dbReference type="Proteomes" id="UP001174936">
    <property type="component" value="Unassembled WGS sequence"/>
</dbReference>
<protein>
    <submittedName>
        <fullName evidence="1">Uncharacterized protein</fullName>
    </submittedName>
</protein>
<dbReference type="AlphaFoldDB" id="A0AA40CPL0"/>
<reference evidence="1" key="1">
    <citation type="submission" date="2023-06" db="EMBL/GenBank/DDBJ databases">
        <title>Genome-scale phylogeny and comparative genomics of the fungal order Sordariales.</title>
        <authorList>
            <consortium name="Lawrence Berkeley National Laboratory"/>
            <person name="Hensen N."/>
            <person name="Bonometti L."/>
            <person name="Westerberg I."/>
            <person name="Brannstrom I.O."/>
            <person name="Guillou S."/>
            <person name="Cros-Aarteil S."/>
            <person name="Calhoun S."/>
            <person name="Haridas S."/>
            <person name="Kuo A."/>
            <person name="Mondo S."/>
            <person name="Pangilinan J."/>
            <person name="Riley R."/>
            <person name="Labutti K."/>
            <person name="Andreopoulos B."/>
            <person name="Lipzen A."/>
            <person name="Chen C."/>
            <person name="Yanf M."/>
            <person name="Daum C."/>
            <person name="Ng V."/>
            <person name="Clum A."/>
            <person name="Steindorff A."/>
            <person name="Ohm R."/>
            <person name="Martin F."/>
            <person name="Silar P."/>
            <person name="Natvig D."/>
            <person name="Lalanne C."/>
            <person name="Gautier V."/>
            <person name="Ament-Velasquez S.L."/>
            <person name="Kruys A."/>
            <person name="Hutchinson M.I."/>
            <person name="Powell A.J."/>
            <person name="Barry K."/>
            <person name="Miller A.N."/>
            <person name="Grigoriev I.V."/>
            <person name="Debuchy R."/>
            <person name="Gladieux P."/>
            <person name="Thoren M.H."/>
            <person name="Johannesson H."/>
        </authorList>
    </citation>
    <scope>NUCLEOTIDE SEQUENCE</scope>
    <source>
        <strain evidence="1">SMH2532-1</strain>
    </source>
</reference>